<dbReference type="Proteomes" id="UP000033608">
    <property type="component" value="Unassembled WGS sequence"/>
</dbReference>
<dbReference type="PATRIC" id="fig|1121477.3.peg.3516"/>
<dbReference type="OrthoDB" id="9816265at2"/>
<dbReference type="GO" id="GO:0006935">
    <property type="term" value="P:chemotaxis"/>
    <property type="evidence" value="ECO:0007669"/>
    <property type="project" value="InterPro"/>
</dbReference>
<dbReference type="InterPro" id="IPR004090">
    <property type="entry name" value="Chemotax_Me-accpt_rcpt"/>
</dbReference>
<evidence type="ECO:0000313" key="4">
    <source>
        <dbReference type="Proteomes" id="UP000184533"/>
    </source>
</evidence>
<dbReference type="AlphaFoldDB" id="A0A0F5LR85"/>
<gene>
    <name evidence="2" type="ORF">SAMN02745223_01509</name>
    <name evidence="1" type="ORF">VW29_11815</name>
</gene>
<dbReference type="GO" id="GO:0016020">
    <property type="term" value="C:membrane"/>
    <property type="evidence" value="ECO:0007669"/>
    <property type="project" value="InterPro"/>
</dbReference>
<dbReference type="EMBL" id="FQVC01000003">
    <property type="protein sequence ID" value="SHE94739.1"/>
    <property type="molecule type" value="Genomic_DNA"/>
</dbReference>
<evidence type="ECO:0000313" key="3">
    <source>
        <dbReference type="Proteomes" id="UP000033608"/>
    </source>
</evidence>
<evidence type="ECO:0008006" key="5">
    <source>
        <dbReference type="Google" id="ProtNLM"/>
    </source>
</evidence>
<reference evidence="1 3" key="1">
    <citation type="submission" date="2015-03" db="EMBL/GenBank/DDBJ databases">
        <authorList>
            <person name="Hassan Y.I."/>
            <person name="Lepp D."/>
            <person name="Zhou T."/>
        </authorList>
    </citation>
    <scope>NUCLEOTIDE SEQUENCE [LARGE SCALE GENOMIC DNA]</scope>
    <source>
        <strain evidence="1 3">DSM 17137</strain>
    </source>
</reference>
<dbReference type="STRING" id="1121477.SAMN02745223_01509"/>
<proteinExistence type="predicted"/>
<evidence type="ECO:0000313" key="2">
    <source>
        <dbReference type="EMBL" id="SHE94739.1"/>
    </source>
</evidence>
<name>A0A0F5LR85_9HYPH</name>
<dbReference type="SUPFAM" id="SSF58104">
    <property type="entry name" value="Methyl-accepting chemotaxis protein (MCP) signaling domain"/>
    <property type="match status" value="1"/>
</dbReference>
<protein>
    <recommendedName>
        <fullName evidence="5">Methyl-accepting chemotaxis protein</fullName>
    </recommendedName>
</protein>
<sequence>MTLAVSVPAEPELDLLQLPARFEALAIDLAEPRAGIETAFLTVGDRLGQASTLLNRIVAAFAALPRDLDSPEMAEAIVRLGNIARRTREIGDSFVLEKQDVERLVAAVDAATSPIVELKRAVKMMGILAINARIVAAGLNGAADHFDVFTMDIANLSDGAKKAVEAFSEGHGQLLGAVHGASDQLSQFEADHFGALTELVGILDQGLAEVSERRDASAQRSAETVRVSREITARVANAVMALQVGDATRQRVEHSETTLTDLAAWCNGAEIGGITIEDAARLGLVNVVLDLQEVQLGATIEAFNGDIVGAEQTLIDLASHAAAAIAECRKLYGGGGQGKTSLATLGVEMQRAAVLLRGCAAERSRLDQMAGAVDQTVEVLLGHVEAVQEIEANMRLVGLNAAVKCAQLGPRGASLSVIAAQLRELTSDLVPAARGAVERLEEAMAAARSFSAASNGKLAQEVGQLEDEAMASIALLETVDQRLGDALTSLGRDGPEATAKIADAAEGLGGHARIIEALTDAQFKLADLLGQVELQEPPIQLVPPAALKFLRQRYSMEAERRIHDDIVARHGLTPPPAEPSAAPAAAAVAFELDGAPEAVPEAAAVEFELDCVPEADSTPVAEDSADDIDDVLFF</sequence>
<keyword evidence="3" id="KW-1185">Reference proteome</keyword>
<dbReference type="GO" id="GO:0004888">
    <property type="term" value="F:transmembrane signaling receptor activity"/>
    <property type="evidence" value="ECO:0007669"/>
    <property type="project" value="InterPro"/>
</dbReference>
<dbReference type="Gene3D" id="6.10.250.3200">
    <property type="match status" value="1"/>
</dbReference>
<accession>A0A0F5LR85</accession>
<evidence type="ECO:0000313" key="1">
    <source>
        <dbReference type="EMBL" id="KKB84172.1"/>
    </source>
</evidence>
<dbReference type="Proteomes" id="UP000184533">
    <property type="component" value="Unassembled WGS sequence"/>
</dbReference>
<reference evidence="2 4" key="2">
    <citation type="submission" date="2016-11" db="EMBL/GenBank/DDBJ databases">
        <authorList>
            <person name="Jaros S."/>
            <person name="Januszkiewicz K."/>
            <person name="Wedrychowicz H."/>
        </authorList>
    </citation>
    <scope>NUCLEOTIDE SEQUENCE [LARGE SCALE GENOMIC DNA]</scope>
    <source>
        <strain evidence="2 4">DSM 17137</strain>
    </source>
</reference>
<organism evidence="1 3">
    <name type="scientific">Devosia limi DSM 17137</name>
    <dbReference type="NCBI Taxonomy" id="1121477"/>
    <lineage>
        <taxon>Bacteria</taxon>
        <taxon>Pseudomonadati</taxon>
        <taxon>Pseudomonadota</taxon>
        <taxon>Alphaproteobacteria</taxon>
        <taxon>Hyphomicrobiales</taxon>
        <taxon>Devosiaceae</taxon>
        <taxon>Devosia</taxon>
    </lineage>
</organism>
<dbReference type="GO" id="GO:0007165">
    <property type="term" value="P:signal transduction"/>
    <property type="evidence" value="ECO:0007669"/>
    <property type="project" value="InterPro"/>
</dbReference>
<dbReference type="EMBL" id="LAJF01000082">
    <property type="protein sequence ID" value="KKB84172.1"/>
    <property type="molecule type" value="Genomic_DNA"/>
</dbReference>
<dbReference type="RefSeq" id="WP_046135463.1">
    <property type="nucleotide sequence ID" value="NZ_FQVC01000003.1"/>
</dbReference>
<dbReference type="PRINTS" id="PR00260">
    <property type="entry name" value="CHEMTRNSDUCR"/>
</dbReference>